<feature type="compositionally biased region" description="Basic residues" evidence="3">
    <location>
        <begin position="122"/>
        <end position="131"/>
    </location>
</feature>
<feature type="domain" description="DDE Tnp4" evidence="4">
    <location>
        <begin position="29"/>
        <end position="93"/>
    </location>
</feature>
<accession>A0A9W7CLL4</accession>
<gene>
    <name evidence="5" type="ORF">Pfra01_000944700</name>
</gene>
<evidence type="ECO:0000259" key="4">
    <source>
        <dbReference type="Pfam" id="PF13359"/>
    </source>
</evidence>
<name>A0A9W7CLL4_9STRA</name>
<feature type="region of interest" description="Disordered" evidence="3">
    <location>
        <begin position="116"/>
        <end position="176"/>
    </location>
</feature>
<keyword evidence="2" id="KW-0479">Metal-binding</keyword>
<keyword evidence="6" id="KW-1185">Reference proteome</keyword>
<dbReference type="EMBL" id="BSXT01000875">
    <property type="protein sequence ID" value="GMF35561.1"/>
    <property type="molecule type" value="Genomic_DNA"/>
</dbReference>
<sequence length="176" mass="20319">MEMLQKNVEELESEDNGEGAAQHPIQCGVLVEKGYQGAEGIIRTIQPKRQPRGSELSHQDVARSRLVSTDRVLVENFYGRVCMLWKAMYVTYNSMSLRNDDNVRYLSVTARYESMADEAKQKRARSQKAYRLRRDERLAAPARSPSTRRNRLSSQRPAPYRRPAHDEEETQLSQAF</sequence>
<evidence type="ECO:0000256" key="2">
    <source>
        <dbReference type="ARBA" id="ARBA00022723"/>
    </source>
</evidence>
<comment type="cofactor">
    <cofactor evidence="1">
        <name>a divalent metal cation</name>
        <dbReference type="ChEBI" id="CHEBI:60240"/>
    </cofactor>
</comment>
<reference evidence="5" key="1">
    <citation type="submission" date="2023-04" db="EMBL/GenBank/DDBJ databases">
        <title>Phytophthora fragariaefolia NBRC 109709.</title>
        <authorList>
            <person name="Ichikawa N."/>
            <person name="Sato H."/>
            <person name="Tonouchi N."/>
        </authorList>
    </citation>
    <scope>NUCLEOTIDE SEQUENCE</scope>
    <source>
        <strain evidence="5">NBRC 109709</strain>
    </source>
</reference>
<proteinExistence type="predicted"/>
<feature type="region of interest" description="Disordered" evidence="3">
    <location>
        <begin position="1"/>
        <end position="22"/>
    </location>
</feature>
<dbReference type="OrthoDB" id="103215at2759"/>
<protein>
    <submittedName>
        <fullName evidence="5">Unnamed protein product</fullName>
    </submittedName>
</protein>
<organism evidence="5 6">
    <name type="scientific">Phytophthora fragariaefolia</name>
    <dbReference type="NCBI Taxonomy" id="1490495"/>
    <lineage>
        <taxon>Eukaryota</taxon>
        <taxon>Sar</taxon>
        <taxon>Stramenopiles</taxon>
        <taxon>Oomycota</taxon>
        <taxon>Peronosporomycetes</taxon>
        <taxon>Peronosporales</taxon>
        <taxon>Peronosporaceae</taxon>
        <taxon>Phytophthora</taxon>
    </lineage>
</organism>
<evidence type="ECO:0000256" key="3">
    <source>
        <dbReference type="SAM" id="MobiDB-lite"/>
    </source>
</evidence>
<dbReference type="Proteomes" id="UP001165121">
    <property type="component" value="Unassembled WGS sequence"/>
</dbReference>
<evidence type="ECO:0000313" key="5">
    <source>
        <dbReference type="EMBL" id="GMF35561.1"/>
    </source>
</evidence>
<evidence type="ECO:0000313" key="6">
    <source>
        <dbReference type="Proteomes" id="UP001165121"/>
    </source>
</evidence>
<comment type="caution">
    <text evidence="5">The sequence shown here is derived from an EMBL/GenBank/DDBJ whole genome shotgun (WGS) entry which is preliminary data.</text>
</comment>
<dbReference type="AlphaFoldDB" id="A0A9W7CLL4"/>
<dbReference type="Pfam" id="PF13359">
    <property type="entry name" value="DDE_Tnp_4"/>
    <property type="match status" value="1"/>
</dbReference>
<dbReference type="GO" id="GO:0046872">
    <property type="term" value="F:metal ion binding"/>
    <property type="evidence" value="ECO:0007669"/>
    <property type="project" value="UniProtKB-KW"/>
</dbReference>
<dbReference type="InterPro" id="IPR027806">
    <property type="entry name" value="HARBI1_dom"/>
</dbReference>
<evidence type="ECO:0000256" key="1">
    <source>
        <dbReference type="ARBA" id="ARBA00001968"/>
    </source>
</evidence>